<reference evidence="3" key="1">
    <citation type="submission" date="2014-04" db="EMBL/GenBank/DDBJ databases">
        <title>Evolutionary Origins and Diversification of the Mycorrhizal Mutualists.</title>
        <authorList>
            <consortium name="DOE Joint Genome Institute"/>
            <consortium name="Mycorrhizal Genomics Consortium"/>
            <person name="Kohler A."/>
            <person name="Kuo A."/>
            <person name="Nagy L.G."/>
            <person name="Floudas D."/>
            <person name="Copeland A."/>
            <person name="Barry K.W."/>
            <person name="Cichocki N."/>
            <person name="Veneault-Fourrey C."/>
            <person name="LaButti K."/>
            <person name="Lindquist E.A."/>
            <person name="Lipzen A."/>
            <person name="Lundell T."/>
            <person name="Morin E."/>
            <person name="Murat C."/>
            <person name="Riley R."/>
            <person name="Ohm R."/>
            <person name="Sun H."/>
            <person name="Tunlid A."/>
            <person name="Henrissat B."/>
            <person name="Grigoriev I.V."/>
            <person name="Hibbett D.S."/>
            <person name="Martin F."/>
        </authorList>
    </citation>
    <scope>NUCLEOTIDE SEQUENCE [LARGE SCALE GENOMIC DNA]</scope>
    <source>
        <strain evidence="3">FD-334 SS-4</strain>
    </source>
</reference>
<keyword evidence="1" id="KW-0472">Membrane</keyword>
<organism evidence="2 3">
    <name type="scientific">Hypholoma sublateritium (strain FD-334 SS-4)</name>
    <dbReference type="NCBI Taxonomy" id="945553"/>
    <lineage>
        <taxon>Eukaryota</taxon>
        <taxon>Fungi</taxon>
        <taxon>Dikarya</taxon>
        <taxon>Basidiomycota</taxon>
        <taxon>Agaricomycotina</taxon>
        <taxon>Agaricomycetes</taxon>
        <taxon>Agaricomycetidae</taxon>
        <taxon>Agaricales</taxon>
        <taxon>Agaricineae</taxon>
        <taxon>Strophariaceae</taxon>
        <taxon>Hypholoma</taxon>
    </lineage>
</organism>
<accession>A0A0D2LJS2</accession>
<dbReference type="AlphaFoldDB" id="A0A0D2LJS2"/>
<feature type="transmembrane region" description="Helical" evidence="1">
    <location>
        <begin position="27"/>
        <end position="47"/>
    </location>
</feature>
<keyword evidence="1" id="KW-1133">Transmembrane helix</keyword>
<evidence type="ECO:0008006" key="4">
    <source>
        <dbReference type="Google" id="ProtNLM"/>
    </source>
</evidence>
<keyword evidence="1" id="KW-0812">Transmembrane</keyword>
<proteinExistence type="predicted"/>
<feature type="transmembrane region" description="Helical" evidence="1">
    <location>
        <begin position="102"/>
        <end position="121"/>
    </location>
</feature>
<protein>
    <recommendedName>
        <fullName evidence="4">DUF202 domain-containing protein</fullName>
    </recommendedName>
</protein>
<dbReference type="EMBL" id="KN817522">
    <property type="protein sequence ID" value="KJA27962.1"/>
    <property type="molecule type" value="Genomic_DNA"/>
</dbReference>
<dbReference type="Proteomes" id="UP000054270">
    <property type="component" value="Unassembled WGS sequence"/>
</dbReference>
<gene>
    <name evidence="2" type="ORF">HYPSUDRAFT_34218</name>
</gene>
<dbReference type="OMA" id="CMLERNF"/>
<sequence>MNSGVLENKGSTARDFFMLERNILSHFKLAILLSILSSSLILQARLIPSTGEEEQKVSGIPLGTVEFVTALAAIAGGVWEYYNGYRDLRESRAFLAAVKPHLWIMGMVSAVVFATCVVLLVRDGR</sequence>
<name>A0A0D2LJS2_HYPSF</name>
<evidence type="ECO:0000313" key="3">
    <source>
        <dbReference type="Proteomes" id="UP000054270"/>
    </source>
</evidence>
<evidence type="ECO:0000313" key="2">
    <source>
        <dbReference type="EMBL" id="KJA27962.1"/>
    </source>
</evidence>
<dbReference type="InterPro" id="IPR052053">
    <property type="entry name" value="IM_YidH-like"/>
</dbReference>
<dbReference type="PANTHER" id="PTHR34187:SF2">
    <property type="entry name" value="DUF202 DOMAIN-CONTAINING PROTEIN"/>
    <property type="match status" value="1"/>
</dbReference>
<dbReference type="OrthoDB" id="5525680at2759"/>
<dbReference type="PANTHER" id="PTHR34187">
    <property type="entry name" value="FGR18P"/>
    <property type="match status" value="1"/>
</dbReference>
<feature type="transmembrane region" description="Helical" evidence="1">
    <location>
        <begin position="59"/>
        <end position="82"/>
    </location>
</feature>
<keyword evidence="3" id="KW-1185">Reference proteome</keyword>
<evidence type="ECO:0000256" key="1">
    <source>
        <dbReference type="SAM" id="Phobius"/>
    </source>
</evidence>